<gene>
    <name evidence="1" type="ORF">M9H77_32365</name>
</gene>
<organism evidence="1 2">
    <name type="scientific">Catharanthus roseus</name>
    <name type="common">Madagascar periwinkle</name>
    <name type="synonym">Vinca rosea</name>
    <dbReference type="NCBI Taxonomy" id="4058"/>
    <lineage>
        <taxon>Eukaryota</taxon>
        <taxon>Viridiplantae</taxon>
        <taxon>Streptophyta</taxon>
        <taxon>Embryophyta</taxon>
        <taxon>Tracheophyta</taxon>
        <taxon>Spermatophyta</taxon>
        <taxon>Magnoliopsida</taxon>
        <taxon>eudicotyledons</taxon>
        <taxon>Gunneridae</taxon>
        <taxon>Pentapetalae</taxon>
        <taxon>asterids</taxon>
        <taxon>lamiids</taxon>
        <taxon>Gentianales</taxon>
        <taxon>Apocynaceae</taxon>
        <taxon>Rauvolfioideae</taxon>
        <taxon>Vinceae</taxon>
        <taxon>Catharanthinae</taxon>
        <taxon>Catharanthus</taxon>
    </lineage>
</organism>
<reference evidence="2" key="1">
    <citation type="journal article" date="2023" name="Nat. Plants">
        <title>Single-cell RNA sequencing provides a high-resolution roadmap for understanding the multicellular compartmentation of specialized metabolism.</title>
        <authorList>
            <person name="Sun S."/>
            <person name="Shen X."/>
            <person name="Li Y."/>
            <person name="Li Y."/>
            <person name="Wang S."/>
            <person name="Li R."/>
            <person name="Zhang H."/>
            <person name="Shen G."/>
            <person name="Guo B."/>
            <person name="Wei J."/>
            <person name="Xu J."/>
            <person name="St-Pierre B."/>
            <person name="Chen S."/>
            <person name="Sun C."/>
        </authorList>
    </citation>
    <scope>NUCLEOTIDE SEQUENCE [LARGE SCALE GENOMIC DNA]</scope>
</reference>
<dbReference type="Proteomes" id="UP001060085">
    <property type="component" value="Linkage Group LG07"/>
</dbReference>
<keyword evidence="2" id="KW-1185">Reference proteome</keyword>
<comment type="caution">
    <text evidence="1">The sequence shown here is derived from an EMBL/GenBank/DDBJ whole genome shotgun (WGS) entry which is preliminary data.</text>
</comment>
<protein>
    <submittedName>
        <fullName evidence="1">Uncharacterized protein</fullName>
    </submittedName>
</protein>
<name>A0ACC0A6Y1_CATRO</name>
<sequence length="475" mass="52907">MEAIDEDIKKKYPSLPPNYVSLAHLQERWIQQQQQKQKEQEQKEKVALEEEQSKEKKGFNQVGQNSENGMRRNRAQGLHFRQTGERRVYAQKVYAPVRTSNENHPKNLGAKSELKPEQCDLTGSVDQGGGGARNSMQKKKKKYNNKKRWPRVENKLNGEDPTQTLTGNGGTPGVLIGQDGGYETGNVCMVGLVPEAKGKEVNPEASSRKNLRKQVVNTQGSSSTGSSKFERESRGKQVVNGQFSSNTDDRRVELESRGKESVKGKFLSNTDDRGVEGCLNEYIVEVLPENKSEEEIYNDQSKNSGNHQGLVEEGNLSTRAVLQDNVREEKVPGDERRKTGKERFRGRFQGNEGNWRIERSSNDNKVPLEVSQQMVEEGLLAGQKERNGLDARSVKGVQGYGNKDRVPYKRGPNSVRYFGDLSLNGSSKGNPSGGQRRSYGAFGRFASGRKGKQADGGLVWVKKEEISGANLAEIS</sequence>
<dbReference type="EMBL" id="CM044707">
    <property type="protein sequence ID" value="KAI5655178.1"/>
    <property type="molecule type" value="Genomic_DNA"/>
</dbReference>
<accession>A0ACC0A6Y1</accession>
<evidence type="ECO:0000313" key="2">
    <source>
        <dbReference type="Proteomes" id="UP001060085"/>
    </source>
</evidence>
<proteinExistence type="predicted"/>
<evidence type="ECO:0000313" key="1">
    <source>
        <dbReference type="EMBL" id="KAI5655178.1"/>
    </source>
</evidence>